<evidence type="ECO:0000256" key="1">
    <source>
        <dbReference type="SAM" id="MobiDB-lite"/>
    </source>
</evidence>
<sequence length="143" mass="16383">MPPATPEEKRFWNGARPRPKEFFPYTARIRRATGFGDVPMQFLFDLFAEYEPTAVYLPDLGTLQDPERRVNGTEAGDGGVWTVVSDYDPAVVPARGWEELRSNQTLELQAKASERREQRRLKRETQDETMVELSGDLFGGEWS</sequence>
<keyword evidence="3" id="KW-1185">Reference proteome</keyword>
<feature type="region of interest" description="Disordered" evidence="1">
    <location>
        <begin position="109"/>
        <end position="143"/>
    </location>
</feature>
<dbReference type="Proteomes" id="UP001338125">
    <property type="component" value="Unassembled WGS sequence"/>
</dbReference>
<gene>
    <name evidence="2" type="ORF">PT974_10791</name>
</gene>
<proteinExistence type="predicted"/>
<reference evidence="2 3" key="1">
    <citation type="submission" date="2024-01" db="EMBL/GenBank/DDBJ databases">
        <title>Complete genome of Cladobotryum mycophilum ATHUM6906.</title>
        <authorList>
            <person name="Christinaki A.C."/>
            <person name="Myridakis A.I."/>
            <person name="Kouvelis V.N."/>
        </authorList>
    </citation>
    <scope>NUCLEOTIDE SEQUENCE [LARGE SCALE GENOMIC DNA]</scope>
    <source>
        <strain evidence="2 3">ATHUM6906</strain>
    </source>
</reference>
<name>A0ABR0SBR6_9HYPO</name>
<comment type="caution">
    <text evidence="2">The sequence shown here is derived from an EMBL/GenBank/DDBJ whole genome shotgun (WGS) entry which is preliminary data.</text>
</comment>
<organism evidence="2 3">
    <name type="scientific">Cladobotryum mycophilum</name>
    <dbReference type="NCBI Taxonomy" id="491253"/>
    <lineage>
        <taxon>Eukaryota</taxon>
        <taxon>Fungi</taxon>
        <taxon>Dikarya</taxon>
        <taxon>Ascomycota</taxon>
        <taxon>Pezizomycotina</taxon>
        <taxon>Sordariomycetes</taxon>
        <taxon>Hypocreomycetidae</taxon>
        <taxon>Hypocreales</taxon>
        <taxon>Hypocreaceae</taxon>
        <taxon>Cladobotryum</taxon>
    </lineage>
</organism>
<evidence type="ECO:0000313" key="2">
    <source>
        <dbReference type="EMBL" id="KAK5989281.1"/>
    </source>
</evidence>
<accession>A0ABR0SBR6</accession>
<protein>
    <submittedName>
        <fullName evidence="2">Uncharacterized protein</fullName>
    </submittedName>
</protein>
<dbReference type="EMBL" id="JAVFKD010000015">
    <property type="protein sequence ID" value="KAK5989281.1"/>
    <property type="molecule type" value="Genomic_DNA"/>
</dbReference>
<evidence type="ECO:0000313" key="3">
    <source>
        <dbReference type="Proteomes" id="UP001338125"/>
    </source>
</evidence>